<reference evidence="2 3" key="1">
    <citation type="journal article" date="2018" name="Nat. Ecol. Evol.">
        <title>Pezizomycetes genomes reveal the molecular basis of ectomycorrhizal truffle lifestyle.</title>
        <authorList>
            <person name="Murat C."/>
            <person name="Payen T."/>
            <person name="Noel B."/>
            <person name="Kuo A."/>
            <person name="Morin E."/>
            <person name="Chen J."/>
            <person name="Kohler A."/>
            <person name="Krizsan K."/>
            <person name="Balestrini R."/>
            <person name="Da Silva C."/>
            <person name="Montanini B."/>
            <person name="Hainaut M."/>
            <person name="Levati E."/>
            <person name="Barry K.W."/>
            <person name="Belfiori B."/>
            <person name="Cichocki N."/>
            <person name="Clum A."/>
            <person name="Dockter R.B."/>
            <person name="Fauchery L."/>
            <person name="Guy J."/>
            <person name="Iotti M."/>
            <person name="Le Tacon F."/>
            <person name="Lindquist E.A."/>
            <person name="Lipzen A."/>
            <person name="Malagnac F."/>
            <person name="Mello A."/>
            <person name="Molinier V."/>
            <person name="Miyauchi S."/>
            <person name="Poulain J."/>
            <person name="Riccioni C."/>
            <person name="Rubini A."/>
            <person name="Sitrit Y."/>
            <person name="Splivallo R."/>
            <person name="Traeger S."/>
            <person name="Wang M."/>
            <person name="Zifcakova L."/>
            <person name="Wipf D."/>
            <person name="Zambonelli A."/>
            <person name="Paolocci F."/>
            <person name="Nowrousian M."/>
            <person name="Ottonello S."/>
            <person name="Baldrian P."/>
            <person name="Spatafora J.W."/>
            <person name="Henrissat B."/>
            <person name="Nagy L.G."/>
            <person name="Aury J.M."/>
            <person name="Wincker P."/>
            <person name="Grigoriev I.V."/>
            <person name="Bonfante P."/>
            <person name="Martin F.M."/>
        </authorList>
    </citation>
    <scope>NUCLEOTIDE SEQUENCE [LARGE SCALE GENOMIC DNA]</scope>
    <source>
        <strain evidence="2 3">CCBAS932</strain>
    </source>
</reference>
<feature type="compositionally biased region" description="Low complexity" evidence="1">
    <location>
        <begin position="180"/>
        <end position="198"/>
    </location>
</feature>
<feature type="compositionally biased region" description="Polar residues" evidence="1">
    <location>
        <begin position="429"/>
        <end position="440"/>
    </location>
</feature>
<dbReference type="EMBL" id="ML119158">
    <property type="protein sequence ID" value="RPB08845.1"/>
    <property type="molecule type" value="Genomic_DNA"/>
</dbReference>
<feature type="region of interest" description="Disordered" evidence="1">
    <location>
        <begin position="954"/>
        <end position="973"/>
    </location>
</feature>
<gene>
    <name evidence="2" type="ORF">P167DRAFT_577896</name>
</gene>
<keyword evidence="3" id="KW-1185">Reference proteome</keyword>
<evidence type="ECO:0000256" key="1">
    <source>
        <dbReference type="SAM" id="MobiDB-lite"/>
    </source>
</evidence>
<organism evidence="2 3">
    <name type="scientific">Morchella conica CCBAS932</name>
    <dbReference type="NCBI Taxonomy" id="1392247"/>
    <lineage>
        <taxon>Eukaryota</taxon>
        <taxon>Fungi</taxon>
        <taxon>Dikarya</taxon>
        <taxon>Ascomycota</taxon>
        <taxon>Pezizomycotina</taxon>
        <taxon>Pezizomycetes</taxon>
        <taxon>Pezizales</taxon>
        <taxon>Morchellaceae</taxon>
        <taxon>Morchella</taxon>
    </lineage>
</organism>
<feature type="compositionally biased region" description="Low complexity" evidence="1">
    <location>
        <begin position="56"/>
        <end position="65"/>
    </location>
</feature>
<dbReference type="AlphaFoldDB" id="A0A3N4KSV6"/>
<dbReference type="OrthoDB" id="5423245at2759"/>
<feature type="region of interest" description="Disordered" evidence="1">
    <location>
        <begin position="341"/>
        <end position="440"/>
    </location>
</feature>
<dbReference type="Proteomes" id="UP000277580">
    <property type="component" value="Unassembled WGS sequence"/>
</dbReference>
<evidence type="ECO:0000313" key="2">
    <source>
        <dbReference type="EMBL" id="RPB08845.1"/>
    </source>
</evidence>
<protein>
    <submittedName>
        <fullName evidence="2">Uncharacterized protein</fullName>
    </submittedName>
</protein>
<feature type="region of interest" description="Disordered" evidence="1">
    <location>
        <begin position="1"/>
        <end position="299"/>
    </location>
</feature>
<feature type="compositionally biased region" description="Low complexity" evidence="1">
    <location>
        <begin position="345"/>
        <end position="364"/>
    </location>
</feature>
<name>A0A3N4KSV6_9PEZI</name>
<feature type="compositionally biased region" description="Polar residues" evidence="1">
    <location>
        <begin position="245"/>
        <end position="261"/>
    </location>
</feature>
<accession>A0A3N4KSV6</accession>
<sequence>MVALTRSQTRKKREDEMSGEGVAKDVQCNTGISQPKEIVDQRRKTTKSRRKRVDLPPSVSQSPVPSRDETSLPLESVPNASKTLTEESRSLSPGPPDSSLNSSYGLSPASHPASDRTQSSSCILGAPPNSPDNSHDLSPASHPASEVTQSSPHIPSAPPSTPQPLYDVSQDVQSLPHVIQSPLQCLTSPPSTPLLSSSIFEDLSDATNSLPHTPEAPPNSPFSSPEGPSAPNNSFCTTVGVHSEVPNSPLQNVGSLSNSSAGLPASLTASPYRFDSMAEIPSSPPQVIQSASKGTEGPTVSVVGSQYLSESALELLSLVPEVSRSPAKGPDGPLVRLVTSPTVNVAESEPESVSPAVEVSQSPSMNQDGSPAGIVASSKVYVSESEPELPSSRPEAIQSIPNSPKGSPALAHSAYVSEAPLHDLDNQDHVPSSSNGSLVDTQISPRPLQQSSRVLSPAFGCDPSGFALPNHSVPHEMFDYSSDTPRDPPEQISSDRILWDASDTPREAPIVVRDLYPEHTSPEVKLEEVVTPNMAELQQNETQDQDGNRTPLTLGALNRFNTAQPDYMDVDSSADDDDLNDTKLTEFPRYARVGPRTIQDYRALGAAQQEAELMRDAAEAPKQPIPTFYAAQPEAESMGDAAEAPEQFIAIFYATQQEAESMGDAAEAPDQFIAKFCAVQQEAESIGDTEEGSEHQTGIESEFNCPMHEEDLRLGVEIVNAILDADIPPEIDIQQDTSERFKSSGKAAAHVESWIIQNLPPRAQDLLMYNRRDISSDEAATIFVFERQLMRTPIDERNPSLMCLRPGRKPISPIMTSQEHISNLEDENNFIINRFKKGIKEGDVKQWIEEMGEWFEEEEGCIWGYISMLHEEIRGVAVAYANGEQEDDEKASLLRRLSQYDPDGSPGPRFDIEHVVRTQPISGVRPGENDYPKEHRLLGTDYARNDLFKRLRREPEELPADNPPRRQVEGHQSSLPVLPVYSNLRVWPHHPARFWPHRPEHHSGQEGFDRRPDINVNVSDTHKVVTHKRRRSDVVGDGHYDDDHECLCLDGVVVGGVLEAWMPPQLLTCQNSFEGNSRKR</sequence>
<evidence type="ECO:0000313" key="3">
    <source>
        <dbReference type="Proteomes" id="UP000277580"/>
    </source>
</evidence>
<dbReference type="InParanoid" id="A0A3N4KSV6"/>
<proteinExistence type="predicted"/>